<evidence type="ECO:0000313" key="1">
    <source>
        <dbReference type="EMBL" id="EXK82336.1"/>
    </source>
</evidence>
<protein>
    <submittedName>
        <fullName evidence="1">Uncharacterized protein</fullName>
    </submittedName>
</protein>
<dbReference type="Proteomes" id="UP000030663">
    <property type="component" value="Unassembled WGS sequence"/>
</dbReference>
<dbReference type="OrthoDB" id="5062850at2759"/>
<gene>
    <name evidence="1" type="ORF">FOQG_13359</name>
</gene>
<dbReference type="HOGENOM" id="CLU_066900_0_0_1"/>
<name>X0BKG9_FUSOX</name>
<proteinExistence type="predicted"/>
<dbReference type="EMBL" id="JH658415">
    <property type="protein sequence ID" value="EXK82336.1"/>
    <property type="molecule type" value="Genomic_DNA"/>
</dbReference>
<sequence>MHIRQPTVREPTHNQVRPMMKGFVEEVQEKMIILGVLVDSQMTFDLNVTEIIKKCRRRLGYMKRISGSTWGPDMYAVRQNYLTLIRPVITYACGAWFIKQRKCVSTPPLDSSVCILRQISSKNTSEISKATNEVLPGLTDSASPEELFDMSFDHWDIPSPARLRETAERLQRHRFLDSLSSWLPIQRDDPRWFDATYKGPKYTYRRKYWFSATAVAIRFLNRLSLTQRGYLHKLVLNEDRISVGFPESHAIGLIPFFKQNPKLHVEQWVDVWQNLVIGSEQPSAYGPNGMIFERSEPQPGEFHCLDSISGPDQDVAFSNLVVHGFEVVKLGMPSGPWSVIFDGSPDLNLATELFTTLLQRTIVWQTFYTDCVSLGLFTDPSHYHIRRESF</sequence>
<accession>X0BKG9</accession>
<reference evidence="1 2" key="1">
    <citation type="submission" date="2011-11" db="EMBL/GenBank/DDBJ databases">
        <title>The Genome Sequence of Fusarium oxysporum PHW815.</title>
        <authorList>
            <consortium name="The Broad Institute Genome Sequencing Platform"/>
            <person name="Ma L.-J."/>
            <person name="Gale L.R."/>
            <person name="Schwartz D.C."/>
            <person name="Zhou S."/>
            <person name="Corby-Kistler H."/>
            <person name="Young S.K."/>
            <person name="Zeng Q."/>
            <person name="Gargeya S."/>
            <person name="Fitzgerald M."/>
            <person name="Haas B."/>
            <person name="Abouelleil A."/>
            <person name="Alvarado L."/>
            <person name="Arachchi H.M."/>
            <person name="Berlin A."/>
            <person name="Brown A."/>
            <person name="Chapman S.B."/>
            <person name="Chen Z."/>
            <person name="Dunbar C."/>
            <person name="Freedman E."/>
            <person name="Gearin G."/>
            <person name="Goldberg J."/>
            <person name="Griggs A."/>
            <person name="Gujja S."/>
            <person name="Heiman D."/>
            <person name="Howarth C."/>
            <person name="Larson L."/>
            <person name="Lui A."/>
            <person name="MacDonald P.J.P."/>
            <person name="Montmayeur A."/>
            <person name="Murphy C."/>
            <person name="Neiman D."/>
            <person name="Pearson M."/>
            <person name="Priest M."/>
            <person name="Roberts A."/>
            <person name="Saif S."/>
            <person name="Shea T."/>
            <person name="Shenoy N."/>
            <person name="Sisk P."/>
            <person name="Stolte C."/>
            <person name="Sykes S."/>
            <person name="Wortman J."/>
            <person name="Nusbaum C."/>
            <person name="Birren B."/>
        </authorList>
    </citation>
    <scope>NUCLEOTIDE SEQUENCE [LARGE SCALE GENOMIC DNA]</scope>
    <source>
        <strain evidence="1 2">54005</strain>
    </source>
</reference>
<keyword evidence="2" id="KW-1185">Reference proteome</keyword>
<dbReference type="AlphaFoldDB" id="X0BKG9"/>
<evidence type="ECO:0000313" key="2">
    <source>
        <dbReference type="Proteomes" id="UP000030663"/>
    </source>
</evidence>
<organism evidence="1 2">
    <name type="scientific">Fusarium oxysporum f. sp. raphani 54005</name>
    <dbReference type="NCBI Taxonomy" id="1089458"/>
    <lineage>
        <taxon>Eukaryota</taxon>
        <taxon>Fungi</taxon>
        <taxon>Dikarya</taxon>
        <taxon>Ascomycota</taxon>
        <taxon>Pezizomycotina</taxon>
        <taxon>Sordariomycetes</taxon>
        <taxon>Hypocreomycetidae</taxon>
        <taxon>Hypocreales</taxon>
        <taxon>Nectriaceae</taxon>
        <taxon>Fusarium</taxon>
        <taxon>Fusarium oxysporum species complex</taxon>
    </lineage>
</organism>